<proteinExistence type="predicted"/>
<organism evidence="1 2">
    <name type="scientific">Plakobranchus ocellatus</name>
    <dbReference type="NCBI Taxonomy" id="259542"/>
    <lineage>
        <taxon>Eukaryota</taxon>
        <taxon>Metazoa</taxon>
        <taxon>Spiralia</taxon>
        <taxon>Lophotrochozoa</taxon>
        <taxon>Mollusca</taxon>
        <taxon>Gastropoda</taxon>
        <taxon>Heterobranchia</taxon>
        <taxon>Euthyneura</taxon>
        <taxon>Panpulmonata</taxon>
        <taxon>Sacoglossa</taxon>
        <taxon>Placobranchoidea</taxon>
        <taxon>Plakobranchidae</taxon>
        <taxon>Plakobranchus</taxon>
    </lineage>
</organism>
<dbReference type="EMBL" id="BLXT01007308">
    <property type="protein sequence ID" value="GFO37933.1"/>
    <property type="molecule type" value="Genomic_DNA"/>
</dbReference>
<dbReference type="AlphaFoldDB" id="A0AAV4D185"/>
<dbReference type="Proteomes" id="UP000735302">
    <property type="component" value="Unassembled WGS sequence"/>
</dbReference>
<keyword evidence="2" id="KW-1185">Reference proteome</keyword>
<gene>
    <name evidence="1" type="ORF">PoB_006443800</name>
</gene>
<reference evidence="1 2" key="1">
    <citation type="journal article" date="2021" name="Elife">
        <title>Chloroplast acquisition without the gene transfer in kleptoplastic sea slugs, Plakobranchus ocellatus.</title>
        <authorList>
            <person name="Maeda T."/>
            <person name="Takahashi S."/>
            <person name="Yoshida T."/>
            <person name="Shimamura S."/>
            <person name="Takaki Y."/>
            <person name="Nagai Y."/>
            <person name="Toyoda A."/>
            <person name="Suzuki Y."/>
            <person name="Arimoto A."/>
            <person name="Ishii H."/>
            <person name="Satoh N."/>
            <person name="Nishiyama T."/>
            <person name="Hasebe M."/>
            <person name="Maruyama T."/>
            <person name="Minagawa J."/>
            <person name="Obokata J."/>
            <person name="Shigenobu S."/>
        </authorList>
    </citation>
    <scope>NUCLEOTIDE SEQUENCE [LARGE SCALE GENOMIC DNA]</scope>
</reference>
<evidence type="ECO:0000313" key="2">
    <source>
        <dbReference type="Proteomes" id="UP000735302"/>
    </source>
</evidence>
<sequence length="106" mass="12063">MFAKILQYEVVWQYFATSHGKGVVDGIGGAAQSAVRRVQSKTSPVMQCAKVLLDFVRYDLQNMKAVRVLEREIGQNESRSIWKDVQNMYPGKPFGSTVKKYRNCKT</sequence>
<comment type="caution">
    <text evidence="1">The sequence shown here is derived from an EMBL/GenBank/DDBJ whole genome shotgun (WGS) entry which is preliminary data.</text>
</comment>
<evidence type="ECO:0000313" key="1">
    <source>
        <dbReference type="EMBL" id="GFO37933.1"/>
    </source>
</evidence>
<name>A0AAV4D185_9GAST</name>
<protein>
    <submittedName>
        <fullName evidence="1">Cc8l18.2-like protein</fullName>
    </submittedName>
</protein>
<accession>A0AAV4D185</accession>